<dbReference type="InterPro" id="IPR027417">
    <property type="entry name" value="P-loop_NTPase"/>
</dbReference>
<dbReference type="EMBL" id="CAJPIZ010007712">
    <property type="protein sequence ID" value="CAG2110514.1"/>
    <property type="molecule type" value="Genomic_DNA"/>
</dbReference>
<dbReference type="PANTHER" id="PTHR32046:SF11">
    <property type="entry name" value="IMMUNE-ASSOCIATED NUCLEOTIDE-BINDING PROTEIN 10-LIKE"/>
    <property type="match status" value="1"/>
</dbReference>
<accession>A0A7R9KVK8</accession>
<dbReference type="Gene3D" id="3.40.50.300">
    <property type="entry name" value="P-loop containing nucleotide triphosphate hydrolases"/>
    <property type="match status" value="1"/>
</dbReference>
<dbReference type="PANTHER" id="PTHR32046">
    <property type="entry name" value="G DOMAIN-CONTAINING PROTEIN"/>
    <property type="match status" value="1"/>
</dbReference>
<reference evidence="4" key="1">
    <citation type="submission" date="2020-11" db="EMBL/GenBank/DDBJ databases">
        <authorList>
            <person name="Tran Van P."/>
        </authorList>
    </citation>
    <scope>NUCLEOTIDE SEQUENCE</scope>
</reference>
<comment type="similarity">
    <text evidence="1">Belongs to the TRAFAC class TrmE-Era-EngA-EngB-Septin-like GTPase superfamily. Septin GTPase family.</text>
</comment>
<dbReference type="EMBL" id="OC862287">
    <property type="protein sequence ID" value="CAD7630084.1"/>
    <property type="molecule type" value="Genomic_DNA"/>
</dbReference>
<name>A0A7R9KVK8_9ACAR</name>
<keyword evidence="1" id="KW-0342">GTP-binding</keyword>
<evidence type="ECO:0000259" key="2">
    <source>
        <dbReference type="Pfam" id="PF00735"/>
    </source>
</evidence>
<dbReference type="Pfam" id="PF26633">
    <property type="entry name" value="DUF8206"/>
    <property type="match status" value="1"/>
</dbReference>
<evidence type="ECO:0000313" key="4">
    <source>
        <dbReference type="EMBL" id="CAD7630084.1"/>
    </source>
</evidence>
<keyword evidence="5" id="KW-1185">Reference proteome</keyword>
<organism evidence="4">
    <name type="scientific">Medioppia subpectinata</name>
    <dbReference type="NCBI Taxonomy" id="1979941"/>
    <lineage>
        <taxon>Eukaryota</taxon>
        <taxon>Metazoa</taxon>
        <taxon>Ecdysozoa</taxon>
        <taxon>Arthropoda</taxon>
        <taxon>Chelicerata</taxon>
        <taxon>Arachnida</taxon>
        <taxon>Acari</taxon>
        <taxon>Acariformes</taxon>
        <taxon>Sarcoptiformes</taxon>
        <taxon>Oribatida</taxon>
        <taxon>Brachypylina</taxon>
        <taxon>Oppioidea</taxon>
        <taxon>Oppiidae</taxon>
        <taxon>Medioppia</taxon>
    </lineage>
</organism>
<dbReference type="Proteomes" id="UP000759131">
    <property type="component" value="Unassembled WGS sequence"/>
</dbReference>
<dbReference type="SUPFAM" id="SSF52540">
    <property type="entry name" value="P-loop containing nucleoside triphosphate hydrolases"/>
    <property type="match status" value="2"/>
</dbReference>
<feature type="domain" description="Septin-type G" evidence="2">
    <location>
        <begin position="19"/>
        <end position="124"/>
    </location>
</feature>
<dbReference type="Pfam" id="PF00735">
    <property type="entry name" value="Septin"/>
    <property type="match status" value="1"/>
</dbReference>
<dbReference type="InterPro" id="IPR025662">
    <property type="entry name" value="Sigma_54_int_dom_ATP-bd_1"/>
</dbReference>
<dbReference type="OrthoDB" id="2386367at2759"/>
<dbReference type="AlphaFoldDB" id="A0A7R9KVK8"/>
<evidence type="ECO:0000313" key="5">
    <source>
        <dbReference type="Proteomes" id="UP000759131"/>
    </source>
</evidence>
<protein>
    <recommendedName>
        <fullName evidence="6">G domain-containing protein</fullName>
    </recommendedName>
</protein>
<keyword evidence="1" id="KW-0547">Nucleotide-binding</keyword>
<sequence>MSVINYQQTQATKKINQKTDITILLLGETGVGKSTFINAIVNYMSYESIEAAIDGQPICLIPVSFTMADDKTGEPIVVTFGDHDQNENTRDTTKSATQYPKCYKFQNTDIVLNIIDTPGIADTDGVEKDERNLQNIWDFISNYPEINAFCVLLKPNQSRISVAFKYCLLQLFTRLNKSAANNILFLYTNARSTHYRAGDTIGPLKMILGQIRESHPNVDIPYNEKTTYYFDNESFRYLVALIPPNNIRIDSKLKASYVESWTISVEECRRLFNQIIQLTPHQVMDTLSLNNAKQIITLLTKPLADITKNIADNVKQCEKHKSEITQFSGTIQALQNHLYVNKIEIKSVRLNLPKTVCNHNQCCDQETIEGVIHINYKTPCHSPCYLSFGDGNVGNSALTRCKAFNRHTTDDQDPNRKRKGFFSDLAHTFRDATHESDNCEKCGHSYTHHLHMLYDTKPEVIKVIDDEVNTRIQTARSSTEAKQIQVQHLDQQIAELNAEGETIVNSMAMFACFLANNALTPINDAFEDYVRHLIANERHNTSAGADTGVTITRLERVLELYEREKVVIKSAMEENSTAGFQGSVITADQIDECVGKLRMLKHKGKGICDMLQLQRDAKARNHAAYNQVHFNSLPQTAFNMATRVLFNATQLSKPITTPAVGTVITGEHKCVIITATDITDIGIIRQ</sequence>
<dbReference type="PROSITE" id="PS00675">
    <property type="entry name" value="SIGMA54_INTERACT_1"/>
    <property type="match status" value="1"/>
</dbReference>
<dbReference type="InterPro" id="IPR030379">
    <property type="entry name" value="G_SEPTIN_dom"/>
</dbReference>
<evidence type="ECO:0000259" key="3">
    <source>
        <dbReference type="Pfam" id="PF26633"/>
    </source>
</evidence>
<evidence type="ECO:0008006" key="6">
    <source>
        <dbReference type="Google" id="ProtNLM"/>
    </source>
</evidence>
<proteinExistence type="inferred from homology"/>
<dbReference type="InterPro" id="IPR058519">
    <property type="entry name" value="DUF8206"/>
</dbReference>
<evidence type="ECO:0000256" key="1">
    <source>
        <dbReference type="RuleBase" id="RU004560"/>
    </source>
</evidence>
<gene>
    <name evidence="4" type="ORF">OSB1V03_LOCUS10497</name>
</gene>
<feature type="domain" description="DUF8206" evidence="3">
    <location>
        <begin position="350"/>
        <end position="407"/>
    </location>
</feature>